<evidence type="ECO:0000313" key="6">
    <source>
        <dbReference type="EMBL" id="USP76749.1"/>
    </source>
</evidence>
<keyword evidence="7" id="KW-1185">Reference proteome</keyword>
<dbReference type="InterPro" id="IPR015915">
    <property type="entry name" value="Kelch-typ_b-propeller"/>
</dbReference>
<feature type="compositionally biased region" description="Polar residues" evidence="3">
    <location>
        <begin position="636"/>
        <end position="651"/>
    </location>
</feature>
<sequence length="729" mass="78768">MAYVRLSSFVVFSLLPLARSQQNDPISSFCRRWGHATAQIDSRLYIDGGMEAHAAPISRKSDNLLLDPWLVFSDLNSTTPDAGMPMQYANLSKPGNIPSLSGGYIWADNTNKCFYQFGGEYPEGLSPTDFSMWTYDVLLNQWNSTDTTGDKTIQRVSFGAGTQVEELGLGFYLGGWLSNRSSVGWKGPTMATNGLIQFDMSTGDLKNMTGPDDLGRAEGQLLYLPVSDGGVLVYFGGIEDPYRNGSFNAANMSVIHIYDMASSKWYTQTASGTVPPSRRQFGSGVTWADDKSSYNIYLYGGYGFGEYPAFDDVYVLSLPSFTWIKAFPVNDNSTTPAQVGHGGCSANVINRKQMLVIGGWFPLYDRCDAPPGQGQHNMVLGYNGAEAKLWDKFQPNISAYVVPSPIVSAIGGGPTGGATKTAPAAWGHPDLATYYTLKPTFAARSATRSLPSATGSPSPSGSKKSNVGVIAGSVVGGLVGLIIVLCLILLCLRRHKKALKEKQEKEGNANNAPPPIPPAELATTVPYEMPASEATKYVNTHNRADTVAMAQYQEHPQQYSHSASHDYSSSHSTPGPPSYATAAPYTSPTEAPFNPASPRAGQSFPEEGIAHGSPPATWGPPADYPSPGLSHEAQYSYPSPTTPRHPSNGSIQQQVPIYYSHNNTMPTRSPQSPGIFPEDGGMSEGQLRQNMSVSSTPAHFYSHSAQHTSTERNNDRRPLQGRFLEEDHV</sequence>
<keyword evidence="4" id="KW-0472">Membrane</keyword>
<feature type="region of interest" description="Disordered" evidence="3">
    <location>
        <begin position="681"/>
        <end position="729"/>
    </location>
</feature>
<protein>
    <recommendedName>
        <fullName evidence="8">Cell wall anchored protein</fullName>
    </recommendedName>
</protein>
<feature type="chain" id="PRO_5040384866" description="Cell wall anchored protein" evidence="5">
    <location>
        <begin position="21"/>
        <end position="729"/>
    </location>
</feature>
<evidence type="ECO:0000256" key="5">
    <source>
        <dbReference type="SAM" id="SignalP"/>
    </source>
</evidence>
<dbReference type="PANTHER" id="PTHR47435">
    <property type="entry name" value="KELCH REPEAT PROTEIN (AFU_ORTHOLOGUE AFUA_5G12780)"/>
    <property type="match status" value="1"/>
</dbReference>
<feature type="signal peptide" evidence="5">
    <location>
        <begin position="1"/>
        <end position="20"/>
    </location>
</feature>
<organism evidence="6 7">
    <name type="scientific">Curvularia clavata</name>
    <dbReference type="NCBI Taxonomy" id="95742"/>
    <lineage>
        <taxon>Eukaryota</taxon>
        <taxon>Fungi</taxon>
        <taxon>Dikarya</taxon>
        <taxon>Ascomycota</taxon>
        <taxon>Pezizomycotina</taxon>
        <taxon>Dothideomycetes</taxon>
        <taxon>Pleosporomycetidae</taxon>
        <taxon>Pleosporales</taxon>
        <taxon>Pleosporineae</taxon>
        <taxon>Pleosporaceae</taxon>
        <taxon>Curvularia</taxon>
    </lineage>
</organism>
<dbReference type="VEuPathDB" id="FungiDB:yc1106_04023"/>
<feature type="compositionally biased region" description="Low complexity" evidence="3">
    <location>
        <begin position="560"/>
        <end position="572"/>
    </location>
</feature>
<feature type="region of interest" description="Disordered" evidence="3">
    <location>
        <begin position="501"/>
        <end position="522"/>
    </location>
</feature>
<gene>
    <name evidence="6" type="ORF">yc1106_04023</name>
</gene>
<keyword evidence="4" id="KW-0812">Transmembrane</keyword>
<feature type="compositionally biased region" description="Polar residues" evidence="3">
    <location>
        <begin position="686"/>
        <end position="708"/>
    </location>
</feature>
<evidence type="ECO:0008006" key="8">
    <source>
        <dbReference type="Google" id="ProtNLM"/>
    </source>
</evidence>
<name>A0A9Q9DSH0_CURCL</name>
<dbReference type="Proteomes" id="UP001056012">
    <property type="component" value="Chromosome 3"/>
</dbReference>
<dbReference type="Gene3D" id="2.120.10.80">
    <property type="entry name" value="Kelch-type beta propeller"/>
    <property type="match status" value="1"/>
</dbReference>
<keyword evidence="1" id="KW-0677">Repeat</keyword>
<dbReference type="GO" id="GO:0019760">
    <property type="term" value="P:glucosinolate metabolic process"/>
    <property type="evidence" value="ECO:0007669"/>
    <property type="project" value="UniProtKB-ARBA"/>
</dbReference>
<feature type="region of interest" description="Disordered" evidence="3">
    <location>
        <begin position="555"/>
        <end position="651"/>
    </location>
</feature>
<accession>A0A9Q9DSH0</accession>
<feature type="compositionally biased region" description="Basic and acidic residues" evidence="3">
    <location>
        <begin position="709"/>
        <end position="729"/>
    </location>
</feature>
<keyword evidence="5" id="KW-0732">Signal</keyword>
<proteinExistence type="predicted"/>
<dbReference type="EMBL" id="CP089276">
    <property type="protein sequence ID" value="USP76749.1"/>
    <property type="molecule type" value="Genomic_DNA"/>
</dbReference>
<feature type="transmembrane region" description="Helical" evidence="4">
    <location>
        <begin position="467"/>
        <end position="492"/>
    </location>
</feature>
<keyword evidence="4" id="KW-1133">Transmembrane helix</keyword>
<evidence type="ECO:0000313" key="7">
    <source>
        <dbReference type="Proteomes" id="UP001056012"/>
    </source>
</evidence>
<reference evidence="6" key="1">
    <citation type="submission" date="2021-12" db="EMBL/GenBank/DDBJ databases">
        <title>Curvularia clavata genome.</title>
        <authorList>
            <person name="Cao Y."/>
        </authorList>
    </citation>
    <scope>NUCLEOTIDE SEQUENCE</scope>
    <source>
        <strain evidence="6">Yc1106</strain>
    </source>
</reference>
<evidence type="ECO:0000256" key="2">
    <source>
        <dbReference type="ARBA" id="ARBA00023004"/>
    </source>
</evidence>
<dbReference type="OrthoDB" id="10251809at2759"/>
<dbReference type="SUPFAM" id="SSF50965">
    <property type="entry name" value="Galactose oxidase, central domain"/>
    <property type="match status" value="1"/>
</dbReference>
<dbReference type="PANTHER" id="PTHR47435:SF4">
    <property type="entry name" value="KELCH REPEAT PROTEIN (AFU_ORTHOLOGUE AFUA_5G12780)"/>
    <property type="match status" value="1"/>
</dbReference>
<dbReference type="InterPro" id="IPR011043">
    <property type="entry name" value="Gal_Oxase/kelch_b-propeller"/>
</dbReference>
<evidence type="ECO:0000256" key="4">
    <source>
        <dbReference type="SAM" id="Phobius"/>
    </source>
</evidence>
<evidence type="ECO:0000256" key="3">
    <source>
        <dbReference type="SAM" id="MobiDB-lite"/>
    </source>
</evidence>
<dbReference type="AlphaFoldDB" id="A0A9Q9DSH0"/>
<evidence type="ECO:0000256" key="1">
    <source>
        <dbReference type="ARBA" id="ARBA00022737"/>
    </source>
</evidence>
<keyword evidence="2" id="KW-0408">Iron</keyword>